<dbReference type="InterPro" id="IPR003481">
    <property type="entry name" value="FliD_N"/>
</dbReference>
<proteinExistence type="inferred from homology"/>
<dbReference type="PANTHER" id="PTHR30288">
    <property type="entry name" value="FLAGELLAR CAP/ASSEMBLY PROTEIN FLID"/>
    <property type="match status" value="1"/>
</dbReference>
<accession>A0A6V8M1I5</accession>
<keyword evidence="8" id="KW-0966">Cell projection</keyword>
<comment type="subcellular location">
    <subcellularLocation>
        <location evidence="5">Secreted</location>
    </subcellularLocation>
    <subcellularLocation>
        <location evidence="5">Bacterial flagellum</location>
    </subcellularLocation>
</comment>
<evidence type="ECO:0000256" key="2">
    <source>
        <dbReference type="ARBA" id="ARBA00011255"/>
    </source>
</evidence>
<feature type="domain" description="Flagellar hook-associated protein 2 N-terminal" evidence="6">
    <location>
        <begin position="23"/>
        <end position="118"/>
    </location>
</feature>
<evidence type="ECO:0000313" key="8">
    <source>
        <dbReference type="EMBL" id="GFK95707.1"/>
    </source>
</evidence>
<dbReference type="InterPro" id="IPR010810">
    <property type="entry name" value="Flagellin_hook_IN_motif"/>
</dbReference>
<evidence type="ECO:0000256" key="1">
    <source>
        <dbReference type="ARBA" id="ARBA00009764"/>
    </source>
</evidence>
<dbReference type="GO" id="GO:0009421">
    <property type="term" value="C:bacterial-type flagellum filament cap"/>
    <property type="evidence" value="ECO:0007669"/>
    <property type="project" value="InterPro"/>
</dbReference>
<dbReference type="Proteomes" id="UP000494245">
    <property type="component" value="Unassembled WGS sequence"/>
</dbReference>
<gene>
    <name evidence="8" type="primary">fliD_2</name>
    <name evidence="8" type="ORF">NNJEOMEG_03575</name>
</gene>
<dbReference type="Pfam" id="PF07196">
    <property type="entry name" value="Flagellin_IN"/>
    <property type="match status" value="1"/>
</dbReference>
<reference evidence="8 9" key="2">
    <citation type="submission" date="2020-05" db="EMBL/GenBank/DDBJ databases">
        <title>Draft genome sequence of Desulfovibrio sp. strainFSS-1.</title>
        <authorList>
            <person name="Shimoshige H."/>
            <person name="Kobayashi H."/>
            <person name="Maekawa T."/>
        </authorList>
    </citation>
    <scope>NUCLEOTIDE SEQUENCE [LARGE SCALE GENOMIC DNA]</scope>
    <source>
        <strain evidence="8 9">SIID29052-01</strain>
    </source>
</reference>
<dbReference type="AlphaFoldDB" id="A0A6V8M1I5"/>
<comment type="similarity">
    <text evidence="1 5">Belongs to the FliD family.</text>
</comment>
<comment type="caution">
    <text evidence="8">The sequence shown here is derived from an EMBL/GenBank/DDBJ whole genome shotgun (WGS) entry which is preliminary data.</text>
</comment>
<evidence type="ECO:0000313" key="9">
    <source>
        <dbReference type="Proteomes" id="UP000494245"/>
    </source>
</evidence>
<evidence type="ECO:0000256" key="5">
    <source>
        <dbReference type="RuleBase" id="RU362066"/>
    </source>
</evidence>
<protein>
    <recommendedName>
        <fullName evidence="5">Flagellar hook-associated protein 2</fullName>
        <shortName evidence="5">HAP2</shortName>
    </recommendedName>
    <alternativeName>
        <fullName evidence="5">Flagellar cap protein</fullName>
    </alternativeName>
</protein>
<keyword evidence="3" id="KW-0175">Coiled coil</keyword>
<evidence type="ECO:0000259" key="6">
    <source>
        <dbReference type="Pfam" id="PF02465"/>
    </source>
</evidence>
<keyword evidence="4 5" id="KW-0975">Bacterial flagellum</keyword>
<keyword evidence="9" id="KW-1185">Reference proteome</keyword>
<dbReference type="GO" id="GO:0071973">
    <property type="term" value="P:bacterial-type flagellum-dependent cell motility"/>
    <property type="evidence" value="ECO:0007669"/>
    <property type="project" value="TreeGrafter"/>
</dbReference>
<dbReference type="RefSeq" id="WP_173086849.1">
    <property type="nucleotide sequence ID" value="NZ_BLTE01000021.1"/>
</dbReference>
<dbReference type="Pfam" id="PF07195">
    <property type="entry name" value="FliD_C"/>
    <property type="match status" value="1"/>
</dbReference>
<dbReference type="GO" id="GO:0009424">
    <property type="term" value="C:bacterial-type flagellum hook"/>
    <property type="evidence" value="ECO:0007669"/>
    <property type="project" value="UniProtKB-UniRule"/>
</dbReference>
<dbReference type="InterPro" id="IPR040026">
    <property type="entry name" value="FliD"/>
</dbReference>
<dbReference type="PANTHER" id="PTHR30288:SF0">
    <property type="entry name" value="FLAGELLAR HOOK-ASSOCIATED PROTEIN 2"/>
    <property type="match status" value="1"/>
</dbReference>
<dbReference type="EMBL" id="BLTE01000021">
    <property type="protein sequence ID" value="GFK95707.1"/>
    <property type="molecule type" value="Genomic_DNA"/>
</dbReference>
<dbReference type="InterPro" id="IPR010809">
    <property type="entry name" value="FliD_C"/>
</dbReference>
<reference evidence="8 9" key="1">
    <citation type="submission" date="2020-04" db="EMBL/GenBank/DDBJ databases">
        <authorList>
            <consortium name="Desulfovibrio sp. FSS-1 genome sequencing consortium"/>
            <person name="Shimoshige H."/>
            <person name="Kobayashi H."/>
            <person name="Maekawa T."/>
        </authorList>
    </citation>
    <scope>NUCLEOTIDE SEQUENCE [LARGE SCALE GENOMIC DNA]</scope>
    <source>
        <strain evidence="8 9">SIID29052-01</strain>
    </source>
</reference>
<feature type="domain" description="Flagellar hook-associated protein 2 C-terminal" evidence="7">
    <location>
        <begin position="227"/>
        <end position="544"/>
    </location>
</feature>
<comment type="function">
    <text evidence="5">Required for morphogenesis and for the elongation of the flagellar filament by facilitating polymerization of the flagellin monomers at the tip of growing filament. Forms a capping structure, which prevents flagellin subunits (transported through the central channel of the flagellum) from leaking out without polymerization at the distal end.</text>
</comment>
<keyword evidence="8" id="KW-0282">Flagellum</keyword>
<evidence type="ECO:0000256" key="3">
    <source>
        <dbReference type="ARBA" id="ARBA00023054"/>
    </source>
</evidence>
<evidence type="ECO:0000259" key="7">
    <source>
        <dbReference type="Pfam" id="PF07195"/>
    </source>
</evidence>
<dbReference type="Pfam" id="PF02465">
    <property type="entry name" value="FliD_N"/>
    <property type="match status" value="1"/>
</dbReference>
<name>A0A6V8M1I5_9BACT</name>
<evidence type="ECO:0000256" key="4">
    <source>
        <dbReference type="ARBA" id="ARBA00023143"/>
    </source>
</evidence>
<sequence length="560" mass="59689">MAIGDATSGTSTSGQVYFAGLGSGTDFDTLIKKLVEVEQSRVKTYQTWQKSWLTKNTAFKDLNSKMLSLRTTLQGMDTVNEFLKKSADSTDSSSLTATAGGEAESGTYTYTVKQLAQNKMMVTGTGYNTNTEDINSQATAVSFNYTYKGVTISNSVPASATINDLAAIINANPSNNGVRASVLYDGTKYYMQLRGLDTGAASSLVVASSSSLPGFSNGSFNITQANQDAQIKINNWPLSNAWISRASNTISDVVTGLTLTLKNSGAGTLTVGTDADAVLENVRTFVNQVNTVRKQVRDLTKFDSNTKEGSILTGNYGLQIIGTIMQNITAAPGIGFNDATDRYTSLSPLGLSTDSVEGSATFGQIILDEDKFKEALEADPLAVGKIFAAQYSGDTDSAQITYSSYIQGITKAGEYNVQYTVAGGKITSATINGHAASFASNSANITGASGQDEAGMVVRVNDLTDGTYSHNVYLRLGKAPELVDELADLTNADTGPLNILQKNYVTISDNIQKKIDSENRRISAMETHMRNRFARLDALLGQYSQIQGQLSSQIAQISKA</sequence>
<comment type="subunit">
    <text evidence="2 5">Homopentamer.</text>
</comment>
<dbReference type="GO" id="GO:0005576">
    <property type="term" value="C:extracellular region"/>
    <property type="evidence" value="ECO:0007669"/>
    <property type="project" value="UniProtKB-SubCell"/>
</dbReference>
<organism evidence="8 9">
    <name type="scientific">Fundidesulfovibrio magnetotacticus</name>
    <dbReference type="NCBI Taxonomy" id="2730080"/>
    <lineage>
        <taxon>Bacteria</taxon>
        <taxon>Pseudomonadati</taxon>
        <taxon>Thermodesulfobacteriota</taxon>
        <taxon>Desulfovibrionia</taxon>
        <taxon>Desulfovibrionales</taxon>
        <taxon>Desulfovibrionaceae</taxon>
        <taxon>Fundidesulfovibrio</taxon>
    </lineage>
</organism>
<keyword evidence="5" id="KW-0964">Secreted</keyword>
<dbReference type="GO" id="GO:0007155">
    <property type="term" value="P:cell adhesion"/>
    <property type="evidence" value="ECO:0007669"/>
    <property type="project" value="InterPro"/>
</dbReference>
<keyword evidence="8" id="KW-0969">Cilium</keyword>